<accession>A0A6A6ISY4</accession>
<evidence type="ECO:0000313" key="2">
    <source>
        <dbReference type="Proteomes" id="UP000800094"/>
    </source>
</evidence>
<name>A0A6A6ISY4_9PLEO</name>
<sequence>MDPLWDEVERMATAATAADAQLASECPQNDTIERWKRLFGYSSMEATQLIAQQHADATRERITDAHWALLPKVLKEHSATIPTTGADGETMWLFRLGGLLDSPEKVREVARLEALPKVVTGMSEMGLARFCVVGKDAQRRLEEQLTQRAVLQK</sequence>
<organism evidence="1 2">
    <name type="scientific">Trematosphaeria pertusa</name>
    <dbReference type="NCBI Taxonomy" id="390896"/>
    <lineage>
        <taxon>Eukaryota</taxon>
        <taxon>Fungi</taxon>
        <taxon>Dikarya</taxon>
        <taxon>Ascomycota</taxon>
        <taxon>Pezizomycotina</taxon>
        <taxon>Dothideomycetes</taxon>
        <taxon>Pleosporomycetidae</taxon>
        <taxon>Pleosporales</taxon>
        <taxon>Massarineae</taxon>
        <taxon>Trematosphaeriaceae</taxon>
        <taxon>Trematosphaeria</taxon>
    </lineage>
</organism>
<dbReference type="EMBL" id="ML987191">
    <property type="protein sequence ID" value="KAF2253516.1"/>
    <property type="molecule type" value="Genomic_DNA"/>
</dbReference>
<evidence type="ECO:0000313" key="1">
    <source>
        <dbReference type="EMBL" id="KAF2253516.1"/>
    </source>
</evidence>
<dbReference type="GeneID" id="54584193"/>
<dbReference type="AlphaFoldDB" id="A0A6A6ISY4"/>
<keyword evidence="2" id="KW-1185">Reference proteome</keyword>
<gene>
    <name evidence="1" type="ORF">BU26DRAFT_528667</name>
</gene>
<proteinExistence type="predicted"/>
<dbReference type="RefSeq" id="XP_033688520.1">
    <property type="nucleotide sequence ID" value="XM_033830863.1"/>
</dbReference>
<dbReference type="OrthoDB" id="3262926at2759"/>
<dbReference type="Proteomes" id="UP000800094">
    <property type="component" value="Unassembled WGS sequence"/>
</dbReference>
<reference evidence="1" key="1">
    <citation type="journal article" date="2020" name="Stud. Mycol.">
        <title>101 Dothideomycetes genomes: a test case for predicting lifestyles and emergence of pathogens.</title>
        <authorList>
            <person name="Haridas S."/>
            <person name="Albert R."/>
            <person name="Binder M."/>
            <person name="Bloem J."/>
            <person name="Labutti K."/>
            <person name="Salamov A."/>
            <person name="Andreopoulos B."/>
            <person name="Baker S."/>
            <person name="Barry K."/>
            <person name="Bills G."/>
            <person name="Bluhm B."/>
            <person name="Cannon C."/>
            <person name="Castanera R."/>
            <person name="Culley D."/>
            <person name="Daum C."/>
            <person name="Ezra D."/>
            <person name="Gonzalez J."/>
            <person name="Henrissat B."/>
            <person name="Kuo A."/>
            <person name="Liang C."/>
            <person name="Lipzen A."/>
            <person name="Lutzoni F."/>
            <person name="Magnuson J."/>
            <person name="Mondo S."/>
            <person name="Nolan M."/>
            <person name="Ohm R."/>
            <person name="Pangilinan J."/>
            <person name="Park H.-J."/>
            <person name="Ramirez L."/>
            <person name="Alfaro M."/>
            <person name="Sun H."/>
            <person name="Tritt A."/>
            <person name="Yoshinaga Y."/>
            <person name="Zwiers L.-H."/>
            <person name="Turgeon B."/>
            <person name="Goodwin S."/>
            <person name="Spatafora J."/>
            <person name="Crous P."/>
            <person name="Grigoriev I."/>
        </authorList>
    </citation>
    <scope>NUCLEOTIDE SEQUENCE</scope>
    <source>
        <strain evidence="1">CBS 122368</strain>
    </source>
</reference>
<protein>
    <submittedName>
        <fullName evidence="1">Uncharacterized protein</fullName>
    </submittedName>
</protein>